<reference evidence="1 2" key="1">
    <citation type="submission" date="2024-01" db="EMBL/GenBank/DDBJ databases">
        <title>Unpublished Manusciprt.</title>
        <authorList>
            <person name="Duman M."/>
            <person name="Valdes E.G."/>
            <person name="Ajmi N."/>
            <person name="Altun S."/>
            <person name="Saticioglu I.B."/>
        </authorList>
    </citation>
    <scope>NUCLEOTIDE SEQUENCE [LARGE SCALE GENOMIC DNA]</scope>
    <source>
        <strain evidence="1 2">120P</strain>
    </source>
</reference>
<dbReference type="RefSeq" id="WP_136477391.1">
    <property type="nucleotide sequence ID" value="NZ_JAZDCU010000004.1"/>
</dbReference>
<dbReference type="Proteomes" id="UP001307839">
    <property type="component" value="Unassembled WGS sequence"/>
</dbReference>
<dbReference type="AlphaFoldDB" id="A0AB35WR09"/>
<keyword evidence="2" id="KW-1185">Reference proteome</keyword>
<organism evidence="1 2">
    <name type="scientific">Pseudomonas auratipiscis</name>
    <dbReference type="NCBI Taxonomy" id="3115853"/>
    <lineage>
        <taxon>Bacteria</taxon>
        <taxon>Pseudomonadati</taxon>
        <taxon>Pseudomonadota</taxon>
        <taxon>Gammaproteobacteria</taxon>
        <taxon>Pseudomonadales</taxon>
        <taxon>Pseudomonadaceae</taxon>
        <taxon>Pseudomonas</taxon>
    </lineage>
</organism>
<proteinExistence type="predicted"/>
<dbReference type="EMBL" id="JAZDQP010000005">
    <property type="protein sequence ID" value="MEE1866580.1"/>
    <property type="molecule type" value="Genomic_DNA"/>
</dbReference>
<name>A0AB35WR09_9PSED</name>
<gene>
    <name evidence="1" type="ORF">V0R53_09225</name>
</gene>
<evidence type="ECO:0000313" key="1">
    <source>
        <dbReference type="EMBL" id="MEE1866580.1"/>
    </source>
</evidence>
<comment type="caution">
    <text evidence="1">The sequence shown here is derived from an EMBL/GenBank/DDBJ whole genome shotgun (WGS) entry which is preliminary data.</text>
</comment>
<protein>
    <submittedName>
        <fullName evidence="1">Uncharacterized protein</fullName>
    </submittedName>
</protein>
<accession>A0AB35WR09</accession>
<evidence type="ECO:0000313" key="2">
    <source>
        <dbReference type="Proteomes" id="UP001307839"/>
    </source>
</evidence>
<sequence length="211" mass="23481">MNEVTARLFRVAGTIFITPPNPNATNLRDMLDCVLLAQLYANKQYDPFDTPELWRKIANKTINQLGWIVTGSESTTEVAKAPFSLNSVASATLDKPDGIQLEAALMQLSQACKDSLKPYCLRKRPHMTEARISVAVALATNQLLLNTVSFDDDDVFTGDWLNQKHSASPHQSAYIRVNSSTLTLVADYSSIRNEVITKLGSHRTQEIERID</sequence>